<feature type="signal peptide" evidence="1">
    <location>
        <begin position="1"/>
        <end position="21"/>
    </location>
</feature>
<evidence type="ECO:0000256" key="1">
    <source>
        <dbReference type="SAM" id="SignalP"/>
    </source>
</evidence>
<dbReference type="AlphaFoldDB" id="A0A0N7M893"/>
<keyword evidence="1" id="KW-0732">Signal</keyword>
<organism evidence="2 3">
    <name type="scientific">Shimia thalassica</name>
    <dbReference type="NCBI Taxonomy" id="1715693"/>
    <lineage>
        <taxon>Bacteria</taxon>
        <taxon>Pseudomonadati</taxon>
        <taxon>Pseudomonadota</taxon>
        <taxon>Alphaproteobacteria</taxon>
        <taxon>Rhodobacterales</taxon>
        <taxon>Roseobacteraceae</taxon>
    </lineage>
</organism>
<dbReference type="EMBL" id="CYTW01000001">
    <property type="protein sequence ID" value="CUJ85125.1"/>
    <property type="molecule type" value="Genomic_DNA"/>
</dbReference>
<dbReference type="GeneID" id="83879535"/>
<sequence>MKKLLLMTTLGLGVIAGPVLAGSGSTEWLSIVGKKLENGDLTVVLKSNGKVKGSGIEGVWEERDGKYCRTLTKPKKFAGTECQTVTLKGNEVTFVNPNGRKSTWTVK</sequence>
<evidence type="ECO:0000313" key="2">
    <source>
        <dbReference type="EMBL" id="CUJ85125.1"/>
    </source>
</evidence>
<name>A0A0N7M893_9RHOB</name>
<dbReference type="RefSeq" id="WP_058309694.1">
    <property type="nucleotide sequence ID" value="NZ_CYTW01000001.1"/>
</dbReference>
<reference evidence="3" key="1">
    <citation type="submission" date="2015-09" db="EMBL/GenBank/DDBJ databases">
        <authorList>
            <person name="Rodrigo-Torres Lidia"/>
            <person name="Arahal R.David."/>
        </authorList>
    </citation>
    <scope>NUCLEOTIDE SEQUENCE [LARGE SCALE GENOMIC DNA]</scope>
    <source>
        <strain evidence="3">CECT 7735</strain>
    </source>
</reference>
<keyword evidence="3" id="KW-1185">Reference proteome</keyword>
<feature type="chain" id="PRO_5006015951" evidence="1">
    <location>
        <begin position="22"/>
        <end position="107"/>
    </location>
</feature>
<dbReference type="Proteomes" id="UP000051870">
    <property type="component" value="Unassembled WGS sequence"/>
</dbReference>
<protein>
    <submittedName>
        <fullName evidence="2">Uncharacterized protein</fullName>
    </submittedName>
</protein>
<evidence type="ECO:0000313" key="3">
    <source>
        <dbReference type="Proteomes" id="UP000051870"/>
    </source>
</evidence>
<accession>A0A0N7M893</accession>
<gene>
    <name evidence="2" type="ORF">PH7735_00453</name>
</gene>
<proteinExistence type="predicted"/>